<dbReference type="PROSITE" id="PS51846">
    <property type="entry name" value="CNNM"/>
    <property type="match status" value="1"/>
</dbReference>
<evidence type="ECO:0000259" key="3">
    <source>
        <dbReference type="PROSITE" id="PS51846"/>
    </source>
</evidence>
<dbReference type="Pfam" id="PF01595">
    <property type="entry name" value="CNNM"/>
    <property type="match status" value="1"/>
</dbReference>
<feature type="transmembrane region" description="Helical" evidence="2">
    <location>
        <begin position="107"/>
        <end position="129"/>
    </location>
</feature>
<gene>
    <name evidence="4" type="ORF">HAT2_00452</name>
</gene>
<dbReference type="Pfam" id="PF03471">
    <property type="entry name" value="CorC_HlyC"/>
    <property type="match status" value="1"/>
</dbReference>
<dbReference type="PANTHER" id="PTHR43099:SF5">
    <property type="entry name" value="HLYC_CORC FAMILY TRANSPORTER"/>
    <property type="match status" value="1"/>
</dbReference>
<dbReference type="SUPFAM" id="SSF56176">
    <property type="entry name" value="FAD-binding/transporter-associated domain-like"/>
    <property type="match status" value="1"/>
</dbReference>
<protein>
    <submittedName>
        <fullName evidence="4">Hemolysin</fullName>
    </submittedName>
</protein>
<feature type="transmembrane region" description="Helical" evidence="2">
    <location>
        <begin position="46"/>
        <end position="62"/>
    </location>
</feature>
<keyword evidence="1 2" id="KW-0472">Membrane</keyword>
<dbReference type="InterPro" id="IPR016169">
    <property type="entry name" value="FAD-bd_PCMH_sub2"/>
</dbReference>
<dbReference type="InterPro" id="IPR002550">
    <property type="entry name" value="CNNM"/>
</dbReference>
<evidence type="ECO:0000313" key="5">
    <source>
        <dbReference type="Proteomes" id="UP000253816"/>
    </source>
</evidence>
<dbReference type="GO" id="GO:0016020">
    <property type="term" value="C:membrane"/>
    <property type="evidence" value="ECO:0007669"/>
    <property type="project" value="UniProtKB-UniRule"/>
</dbReference>
<comment type="caution">
    <text evidence="4">The sequence shown here is derived from an EMBL/GenBank/DDBJ whole genome shotgun (WGS) entry which is preliminary data.</text>
</comment>
<keyword evidence="1 2" id="KW-0812">Transmembrane</keyword>
<dbReference type="GO" id="GO:0050660">
    <property type="term" value="F:flavin adenine dinucleotide binding"/>
    <property type="evidence" value="ECO:0007669"/>
    <property type="project" value="InterPro"/>
</dbReference>
<dbReference type="InterPro" id="IPR005170">
    <property type="entry name" value="Transptr-assoc_dom"/>
</dbReference>
<proteinExistence type="predicted"/>
<sequence>MLALEGFFSMQEVAIVSYDPLLLNYQIYKKDVRAQAVYRFIRSPQALFTTTLVVIEFALHFGSECFRNAFEGLGVPVHLVPFLYIPIVVVFAELVPLFLGRRFPHHIARFGVVFLVPLQYLILPFSYLMEKVIKCIFHVLRVKGREDERVLLQREDILLALRENSQLIQVMSSQGILRFETKTFAQLRKMEMKALAKSLHNIPFLFGKMYSAEIAKKLFKVTSAPFLLCFSPSERAPRFLFPAQALLGLPSEGVAFDDLEKSRIILGSYNPFSTSFELSHFLKQKTPFFLISDRQDKIVGWSSLKNFFEEFFGDVSTRYRESGAYSVEKTISGSMQVNQLQREFSISILEAKQESTLNELLQERLGRAPKMGDSYYFEHSRIELTVIEMSKSLGAKTIFLRCIEVDRKHS</sequence>
<dbReference type="PANTHER" id="PTHR43099">
    <property type="entry name" value="UPF0053 PROTEIN YRKA"/>
    <property type="match status" value="1"/>
</dbReference>
<evidence type="ECO:0000313" key="4">
    <source>
        <dbReference type="EMBL" id="RDB31443.1"/>
    </source>
</evidence>
<accession>A0A369KI24</accession>
<name>A0A369KI24_9BACT</name>
<keyword evidence="1 2" id="KW-1133">Transmembrane helix</keyword>
<organism evidence="4 5">
    <name type="scientific">Candidatus Similichlamydia laticola</name>
    <dbReference type="NCBI Taxonomy" id="2170265"/>
    <lineage>
        <taxon>Bacteria</taxon>
        <taxon>Pseudomonadati</taxon>
        <taxon>Chlamydiota</taxon>
        <taxon>Chlamydiia</taxon>
        <taxon>Parachlamydiales</taxon>
        <taxon>Candidatus Parilichlamydiaceae</taxon>
        <taxon>Candidatus Similichlamydia</taxon>
    </lineage>
</organism>
<dbReference type="InterPro" id="IPR036318">
    <property type="entry name" value="FAD-bd_PCMH-like_sf"/>
</dbReference>
<feature type="transmembrane region" description="Helical" evidence="2">
    <location>
        <begin position="82"/>
        <end position="100"/>
    </location>
</feature>
<feature type="domain" description="CNNM transmembrane" evidence="3">
    <location>
        <begin position="1"/>
        <end position="181"/>
    </location>
</feature>
<evidence type="ECO:0000256" key="2">
    <source>
        <dbReference type="SAM" id="Phobius"/>
    </source>
</evidence>
<keyword evidence="5" id="KW-1185">Reference proteome</keyword>
<dbReference type="InterPro" id="IPR051676">
    <property type="entry name" value="UPF0053_domain"/>
</dbReference>
<dbReference type="Proteomes" id="UP000253816">
    <property type="component" value="Unassembled WGS sequence"/>
</dbReference>
<dbReference type="Gene3D" id="3.30.465.10">
    <property type="match status" value="1"/>
</dbReference>
<evidence type="ECO:0000256" key="1">
    <source>
        <dbReference type="PROSITE-ProRule" id="PRU01193"/>
    </source>
</evidence>
<reference evidence="4 5" key="1">
    <citation type="submission" date="2018-07" db="EMBL/GenBank/DDBJ databases">
        <title>Comparative genomics of the Candidatus Parilichlamydiaceae reveals evidence of convergent evolution and genome reduction in the phylum Chlamydiae.</title>
        <authorList>
            <person name="Taylor-Brown A."/>
            <person name="Polkinghorne A."/>
        </authorList>
    </citation>
    <scope>NUCLEOTIDE SEQUENCE [LARGE SCALE GENOMIC DNA]</scope>
    <source>
        <strain evidence="4 5">Hat2</strain>
    </source>
</reference>
<dbReference type="EMBL" id="QQBG01000016">
    <property type="protein sequence ID" value="RDB31443.1"/>
    <property type="molecule type" value="Genomic_DNA"/>
</dbReference>
<dbReference type="AlphaFoldDB" id="A0A369KI24"/>